<reference evidence="3" key="1">
    <citation type="submission" date="2016-11" db="UniProtKB">
        <authorList>
            <consortium name="WormBaseParasite"/>
        </authorList>
    </citation>
    <scope>IDENTIFICATION</scope>
</reference>
<accession>A0A1I7RLX2</accession>
<proteinExistence type="predicted"/>
<sequence>MPSIPNFFIFLVFFTVSVPARRSVRRHFPELDICTAMQGRDFSDVLRNLPSTSAIFTAAPEFQDFLRLAPKRYHDGSHIRPKARRRWSQFWQTAFIKT</sequence>
<name>A0A1I7RLX2_BURXY</name>
<feature type="chain" id="PRO_5009304412" evidence="1">
    <location>
        <begin position="21"/>
        <end position="98"/>
    </location>
</feature>
<dbReference type="AlphaFoldDB" id="A0A1I7RLX2"/>
<dbReference type="Proteomes" id="UP000095284">
    <property type="component" value="Unplaced"/>
</dbReference>
<organism evidence="2 3">
    <name type="scientific">Bursaphelenchus xylophilus</name>
    <name type="common">Pinewood nematode worm</name>
    <name type="synonym">Aphelenchoides xylophilus</name>
    <dbReference type="NCBI Taxonomy" id="6326"/>
    <lineage>
        <taxon>Eukaryota</taxon>
        <taxon>Metazoa</taxon>
        <taxon>Ecdysozoa</taxon>
        <taxon>Nematoda</taxon>
        <taxon>Chromadorea</taxon>
        <taxon>Rhabditida</taxon>
        <taxon>Tylenchina</taxon>
        <taxon>Tylenchomorpha</taxon>
        <taxon>Aphelenchoidea</taxon>
        <taxon>Aphelenchoididae</taxon>
        <taxon>Bursaphelenchus</taxon>
    </lineage>
</organism>
<protein>
    <submittedName>
        <fullName evidence="3">Secreted protein</fullName>
    </submittedName>
</protein>
<evidence type="ECO:0000256" key="1">
    <source>
        <dbReference type="SAM" id="SignalP"/>
    </source>
</evidence>
<keyword evidence="1" id="KW-0732">Signal</keyword>
<evidence type="ECO:0000313" key="3">
    <source>
        <dbReference type="WBParaSite" id="BXY_0170700.1"/>
    </source>
</evidence>
<dbReference type="WBParaSite" id="BXY_0170700.1">
    <property type="protein sequence ID" value="BXY_0170700.1"/>
    <property type="gene ID" value="BXY_0170700"/>
</dbReference>
<evidence type="ECO:0000313" key="2">
    <source>
        <dbReference type="Proteomes" id="UP000095284"/>
    </source>
</evidence>
<feature type="signal peptide" evidence="1">
    <location>
        <begin position="1"/>
        <end position="20"/>
    </location>
</feature>